<organism evidence="1 2">
    <name type="scientific">Onychostoma macrolepis</name>
    <dbReference type="NCBI Taxonomy" id="369639"/>
    <lineage>
        <taxon>Eukaryota</taxon>
        <taxon>Metazoa</taxon>
        <taxon>Chordata</taxon>
        <taxon>Craniata</taxon>
        <taxon>Vertebrata</taxon>
        <taxon>Euteleostomi</taxon>
        <taxon>Actinopterygii</taxon>
        <taxon>Neopterygii</taxon>
        <taxon>Teleostei</taxon>
        <taxon>Ostariophysi</taxon>
        <taxon>Cypriniformes</taxon>
        <taxon>Cyprinidae</taxon>
        <taxon>Acrossocheilinae</taxon>
        <taxon>Onychostoma</taxon>
    </lineage>
</organism>
<reference evidence="1 2" key="1">
    <citation type="submission" date="2020-04" db="EMBL/GenBank/DDBJ databases">
        <title>Chromosome-level genome assembly of a cyprinid fish Onychostoma macrolepis by integration of Nanopore Sequencing, Bionano and Hi-C technology.</title>
        <authorList>
            <person name="Wang D."/>
        </authorList>
    </citation>
    <scope>NUCLEOTIDE SEQUENCE [LARGE SCALE GENOMIC DNA]</scope>
    <source>
        <strain evidence="1">SWU-2019</strain>
        <tissue evidence="1">Muscle</tissue>
    </source>
</reference>
<evidence type="ECO:0000313" key="2">
    <source>
        <dbReference type="Proteomes" id="UP000579812"/>
    </source>
</evidence>
<evidence type="ECO:0000313" key="1">
    <source>
        <dbReference type="EMBL" id="KAF4100018.1"/>
    </source>
</evidence>
<sequence>MDFESIALITRRDSGTSVSSALFSQHWRLTTCTLASSVTQPRLQASPAADKTAVPTRRKQVATPHPVDLGFQYRPFGPTALQPGYVSYNSNIPHKPPRRSLQEITAERAKALKEQLSAQAAKAKGQRGETPMDFKSIALTSRPQLRLRAGLQLSWLQAARQDTTKLQTQNPAEG</sequence>
<keyword evidence="2" id="KW-1185">Reference proteome</keyword>
<dbReference type="AlphaFoldDB" id="A0A7J6BYF1"/>
<dbReference type="EMBL" id="JAAMOB010000020">
    <property type="protein sequence ID" value="KAF4100018.1"/>
    <property type="molecule type" value="Genomic_DNA"/>
</dbReference>
<dbReference type="Proteomes" id="UP000579812">
    <property type="component" value="Unassembled WGS sequence"/>
</dbReference>
<proteinExistence type="predicted"/>
<accession>A0A7J6BYF1</accession>
<protein>
    <submittedName>
        <fullName evidence="1">Uncharacterized protein</fullName>
    </submittedName>
</protein>
<name>A0A7J6BYF1_9TELE</name>
<gene>
    <name evidence="1" type="ORF">G5714_020144</name>
</gene>
<comment type="caution">
    <text evidence="1">The sequence shown here is derived from an EMBL/GenBank/DDBJ whole genome shotgun (WGS) entry which is preliminary data.</text>
</comment>